<name>A0A4D8URD9_9CYAN</name>
<dbReference type="Pfam" id="PF00990">
    <property type="entry name" value="GGDEF"/>
    <property type="match status" value="1"/>
</dbReference>
<dbReference type="InterPro" id="IPR043128">
    <property type="entry name" value="Rev_trsase/Diguanyl_cyclase"/>
</dbReference>
<feature type="domain" description="PAS" evidence="3">
    <location>
        <begin position="582"/>
        <end position="625"/>
    </location>
</feature>
<dbReference type="SUPFAM" id="SSF55781">
    <property type="entry name" value="GAF domain-like"/>
    <property type="match status" value="1"/>
</dbReference>
<dbReference type="InterPro" id="IPR016132">
    <property type="entry name" value="Phyto_chromo_attachment"/>
</dbReference>
<dbReference type="Gene3D" id="3.30.450.40">
    <property type="match status" value="1"/>
</dbReference>
<evidence type="ECO:0000259" key="5">
    <source>
        <dbReference type="PROSITE" id="PS50887"/>
    </source>
</evidence>
<feature type="domain" description="GGDEF" evidence="5">
    <location>
        <begin position="930"/>
        <end position="1067"/>
    </location>
</feature>
<feature type="domain" description="PAC" evidence="4">
    <location>
        <begin position="113"/>
        <end position="165"/>
    </location>
</feature>
<feature type="domain" description="Phytochrome chromophore attachment site" evidence="2">
    <location>
        <begin position="729"/>
        <end position="882"/>
    </location>
</feature>
<evidence type="ECO:0000256" key="1">
    <source>
        <dbReference type="SAM" id="Coils"/>
    </source>
</evidence>
<feature type="domain" description="PAC" evidence="4">
    <location>
        <begin position="657"/>
        <end position="709"/>
    </location>
</feature>
<dbReference type="InterPro" id="IPR000014">
    <property type="entry name" value="PAS"/>
</dbReference>
<dbReference type="PROSITE" id="PS50887">
    <property type="entry name" value="GGDEF"/>
    <property type="match status" value="1"/>
</dbReference>
<feature type="domain" description="PAS" evidence="3">
    <location>
        <begin position="455"/>
        <end position="528"/>
    </location>
</feature>
<sequence length="1068" mass="122453">MINVKMSDFSRFHEQDNLDSEHHYHFDGNLHRLATAIEQERKRFAGLSEPTPVLIWACNAEGSYTFFNEDWLEFTGRSLEMERGEGWFRGVHPEDRQNCLITYWQAFGDRKPFQQEYRLRRFDHQYRWIFNTGVPQWTANGKFLGYTGSAIDITERRRASEELLHLCYHLQDILDDRTTQLTATNEKLQEEIQERLKAEAALERSQQMLQLVMDNIPKAIFWKDPNSVYLGCNRRGALEAGVISSEAIVGLTDEDLPATREMADYLRKCDRTVIETNIPQYRHIETRTRPDGKIVYLETNRIPLHDSNGNIVAILVTSEDITDRQKAEETLLRIRKAVDSTTDAIAIMDATGVQIYQNRAFCDLFEYETVEQFNQHGGHRSLYIDPTVGEAVMSHILGGYSWQGEVHKLTRSGRVIPVHMRADAIRDPQGHLVGLICVNTNISERLSTQEKIFQTAQQLTSVIETVGEGITLSSQTGKFWIYNSKMEEITGYTLAEVESSQDFLSLLYPDPQAHQDALMGLYEILERGGVRDVETTIVTKSGEQKTLLVSTSIVENQNERLFLSAYRDISERKQALESLQKAEYQYRSLFENAIEGIFQTTWDGHYINVNPALAKIYGYDSPQALMTQLTDISHQLYVDPGRRAEFISQLQESDSITNFESQVYRADHQIIWISEKARAVRDGLGQLLYYEGMVEDITERKQAEENLQQQAERQRLMLVITQRIRRSLKLDKILQTTVSQVREFLNTDRVVIYRFHDDGNGVMVFESVAPGWKSVVGTIVTEDCWTPHYLAGFSQGQVQAMADLSTQDFSQCDIRLLSEFQVQANLVVPILTRRRSDTSAELGFVASEPYNRLWGLLMVQHCSGPRQWESTAVDFIKQLAVQLGIAIQQAELYQQLERLATLDGLTQVPNRRQFDTYLITEWRRCIREFTPISLILCDVDFFKHYNDTYGHQEGDRCLQEVAQALTRSIRRPGDLVARYGGEEFAIILPNTDAEGMCNVAGTIREQILQLQRIHETSPISEYISVSMGGVSVLPNSNMQLEHLISMADTALYQAKAQGRDRFVMHTMS</sequence>
<evidence type="ECO:0000313" key="6">
    <source>
        <dbReference type="EMBL" id="SMN35255.1"/>
    </source>
</evidence>
<dbReference type="Gene3D" id="3.30.70.270">
    <property type="match status" value="1"/>
</dbReference>
<dbReference type="InterPro" id="IPR029016">
    <property type="entry name" value="GAF-like_dom_sf"/>
</dbReference>
<dbReference type="PANTHER" id="PTHR44757">
    <property type="entry name" value="DIGUANYLATE CYCLASE DGCP"/>
    <property type="match status" value="1"/>
</dbReference>
<evidence type="ECO:0000259" key="3">
    <source>
        <dbReference type="PROSITE" id="PS50112"/>
    </source>
</evidence>
<dbReference type="InterPro" id="IPR013656">
    <property type="entry name" value="PAS_4"/>
</dbReference>
<dbReference type="InterPro" id="IPR029787">
    <property type="entry name" value="Nucleotide_cyclase"/>
</dbReference>
<dbReference type="PROSITE" id="PS50046">
    <property type="entry name" value="PHYTOCHROME_2"/>
    <property type="match status" value="1"/>
</dbReference>
<dbReference type="PROSITE" id="PS50113">
    <property type="entry name" value="PAC"/>
    <property type="match status" value="5"/>
</dbReference>
<dbReference type="InterPro" id="IPR013655">
    <property type="entry name" value="PAS_fold_3"/>
</dbReference>
<dbReference type="Pfam" id="PF00989">
    <property type="entry name" value="PAS"/>
    <property type="match status" value="1"/>
</dbReference>
<dbReference type="PANTHER" id="PTHR44757:SF2">
    <property type="entry name" value="BIOFILM ARCHITECTURE MAINTENANCE PROTEIN MBAA"/>
    <property type="match status" value="1"/>
</dbReference>
<feature type="domain" description="PAC" evidence="4">
    <location>
        <begin position="402"/>
        <end position="454"/>
    </location>
</feature>
<dbReference type="CDD" id="cd00130">
    <property type="entry name" value="PAS"/>
    <property type="match status" value="4"/>
</dbReference>
<feature type="coiled-coil region" evidence="1">
    <location>
        <begin position="181"/>
        <end position="208"/>
    </location>
</feature>
<dbReference type="SMART" id="SM00065">
    <property type="entry name" value="GAF"/>
    <property type="match status" value="1"/>
</dbReference>
<dbReference type="GO" id="GO:0006355">
    <property type="term" value="P:regulation of DNA-templated transcription"/>
    <property type="evidence" value="ECO:0007669"/>
    <property type="project" value="InterPro"/>
</dbReference>
<dbReference type="EMBL" id="LT844619">
    <property type="protein sequence ID" value="SMN35255.1"/>
    <property type="molecule type" value="mRNA"/>
</dbReference>
<feature type="domain" description="PAC" evidence="4">
    <location>
        <begin position="531"/>
        <end position="581"/>
    </location>
</feature>
<dbReference type="AlphaFoldDB" id="A0A4D8URD9"/>
<dbReference type="SUPFAM" id="SSF55073">
    <property type="entry name" value="Nucleotide cyclase"/>
    <property type="match status" value="1"/>
</dbReference>
<reference evidence="6" key="2">
    <citation type="submission" date="2019-04" db="EMBL/GenBank/DDBJ databases">
        <title>Arthrospira Metabolic genes.</title>
        <authorList>
            <person name="Anbazahan S."/>
            <person name="Faizal N."/>
            <person name="Venkatesh K."/>
            <person name="Arockiaraj J."/>
        </authorList>
    </citation>
    <scope>NUCLEOTIDE SEQUENCE</scope>
    <source>
        <strain evidence="6">SRM16</strain>
    </source>
</reference>
<gene>
    <name evidence="6" type="primary">A-DGC</name>
</gene>
<dbReference type="CDD" id="cd01949">
    <property type="entry name" value="GGDEF"/>
    <property type="match status" value="1"/>
</dbReference>
<protein>
    <submittedName>
        <fullName evidence="6">Diguanylate cyclase with PAS/PAC and GAF sensors</fullName>
    </submittedName>
</protein>
<dbReference type="PROSITE" id="PS50112">
    <property type="entry name" value="PAS"/>
    <property type="match status" value="2"/>
</dbReference>
<dbReference type="InterPro" id="IPR001610">
    <property type="entry name" value="PAC"/>
</dbReference>
<dbReference type="Pfam" id="PF13426">
    <property type="entry name" value="PAS_9"/>
    <property type="match status" value="2"/>
</dbReference>
<dbReference type="Gene3D" id="3.30.450.20">
    <property type="entry name" value="PAS domain"/>
    <property type="match status" value="5"/>
</dbReference>
<feature type="domain" description="PAC" evidence="4">
    <location>
        <begin position="277"/>
        <end position="333"/>
    </location>
</feature>
<organism evidence="6">
    <name type="scientific">Arthrospira sp. SRM16</name>
    <dbReference type="NCBI Taxonomy" id="1929211"/>
    <lineage>
        <taxon>Bacteria</taxon>
        <taxon>Bacillati</taxon>
        <taxon>Cyanobacteriota</taxon>
        <taxon>Cyanophyceae</taxon>
        <taxon>Oscillatoriophycideae</taxon>
        <taxon>Oscillatoriales</taxon>
        <taxon>Microcoleaceae</taxon>
        <taxon>Arthrospira</taxon>
    </lineage>
</organism>
<dbReference type="InterPro" id="IPR003018">
    <property type="entry name" value="GAF"/>
</dbReference>
<dbReference type="FunFam" id="3.30.70.270:FF:000001">
    <property type="entry name" value="Diguanylate cyclase domain protein"/>
    <property type="match status" value="1"/>
</dbReference>
<dbReference type="Pfam" id="PF01590">
    <property type="entry name" value="GAF"/>
    <property type="match status" value="1"/>
</dbReference>
<dbReference type="SUPFAM" id="SSF55785">
    <property type="entry name" value="PYP-like sensor domain (PAS domain)"/>
    <property type="match status" value="5"/>
</dbReference>
<keyword evidence="1" id="KW-0175">Coiled coil</keyword>
<reference evidence="6" key="1">
    <citation type="submission" date="2017-04" db="EMBL/GenBank/DDBJ databases">
        <authorList>
            <person name="Kumaresan V."/>
        </authorList>
    </citation>
    <scope>NUCLEOTIDE SEQUENCE</scope>
    <source>
        <strain evidence="6">SRM16</strain>
    </source>
</reference>
<evidence type="ECO:0000259" key="4">
    <source>
        <dbReference type="PROSITE" id="PS50113"/>
    </source>
</evidence>
<dbReference type="InterPro" id="IPR013767">
    <property type="entry name" value="PAS_fold"/>
</dbReference>
<dbReference type="Pfam" id="PF08447">
    <property type="entry name" value="PAS_3"/>
    <property type="match status" value="1"/>
</dbReference>
<dbReference type="NCBIfam" id="TIGR00229">
    <property type="entry name" value="sensory_box"/>
    <property type="match status" value="5"/>
</dbReference>
<dbReference type="Pfam" id="PF08448">
    <property type="entry name" value="PAS_4"/>
    <property type="match status" value="1"/>
</dbReference>
<proteinExistence type="evidence at transcript level"/>
<dbReference type="InterPro" id="IPR035965">
    <property type="entry name" value="PAS-like_dom_sf"/>
</dbReference>
<dbReference type="SMART" id="SM00091">
    <property type="entry name" value="PAS"/>
    <property type="match status" value="4"/>
</dbReference>
<dbReference type="InterPro" id="IPR000700">
    <property type="entry name" value="PAS-assoc_C"/>
</dbReference>
<dbReference type="FunFam" id="3.30.450.20:FF:000099">
    <property type="entry name" value="Sensory box sensor histidine kinase"/>
    <property type="match status" value="1"/>
</dbReference>
<dbReference type="InterPro" id="IPR000160">
    <property type="entry name" value="GGDEF_dom"/>
</dbReference>
<dbReference type="NCBIfam" id="TIGR00254">
    <property type="entry name" value="GGDEF"/>
    <property type="match status" value="1"/>
</dbReference>
<evidence type="ECO:0000259" key="2">
    <source>
        <dbReference type="PROSITE" id="PS50046"/>
    </source>
</evidence>
<dbReference type="SMART" id="SM00086">
    <property type="entry name" value="PAC"/>
    <property type="match status" value="5"/>
</dbReference>
<dbReference type="InterPro" id="IPR052155">
    <property type="entry name" value="Biofilm_reg_signaling"/>
</dbReference>
<dbReference type="SMART" id="SM00267">
    <property type="entry name" value="GGDEF"/>
    <property type="match status" value="1"/>
</dbReference>
<accession>A0A4D8URD9</accession>